<dbReference type="AlphaFoldDB" id="A0A6M0IHP7"/>
<accession>A0A6M0IHP7</accession>
<feature type="signal peptide" evidence="1">
    <location>
        <begin position="1"/>
        <end position="21"/>
    </location>
</feature>
<evidence type="ECO:0000256" key="1">
    <source>
        <dbReference type="SAM" id="SignalP"/>
    </source>
</evidence>
<evidence type="ECO:0000313" key="3">
    <source>
        <dbReference type="Proteomes" id="UP000477386"/>
    </source>
</evidence>
<evidence type="ECO:0008006" key="4">
    <source>
        <dbReference type="Google" id="ProtNLM"/>
    </source>
</evidence>
<keyword evidence="3" id="KW-1185">Reference proteome</keyword>
<reference evidence="2 3" key="1">
    <citation type="submission" date="2020-02" db="EMBL/GenBank/DDBJ databases">
        <title>Draft genome sequence of two Spirosoma agri KCTC 52727 and Spirosoma terrae KCTC 52035.</title>
        <authorList>
            <person name="Rojas J."/>
            <person name="Ambika Manirajan B."/>
            <person name="Ratering S."/>
            <person name="Suarez C."/>
            <person name="Schnell S."/>
        </authorList>
    </citation>
    <scope>NUCLEOTIDE SEQUENCE [LARGE SCALE GENOMIC DNA]</scope>
    <source>
        <strain evidence="2 3">KCTC 52727</strain>
    </source>
</reference>
<dbReference type="EMBL" id="JAAGNZ010000001">
    <property type="protein sequence ID" value="NEU67800.1"/>
    <property type="molecule type" value="Genomic_DNA"/>
</dbReference>
<dbReference type="RefSeq" id="WP_164038481.1">
    <property type="nucleotide sequence ID" value="NZ_JAAGNZ010000001.1"/>
</dbReference>
<gene>
    <name evidence="2" type="ORF">GK091_12995</name>
</gene>
<dbReference type="Proteomes" id="UP000477386">
    <property type="component" value="Unassembled WGS sequence"/>
</dbReference>
<sequence length="305" mass="34346">MQRVSSLVCFLCGLILLSLQACQPADSPSVSPGTPTSTPTPTNRLRIRSLSQDMPDGKAKITAFTYDDQGRLSALLAYESPDSTVTWIEKNSYRYDNQNRLVLHQYQQIARLGSIFGPVSYQHEFGYSVTGQLNGIRYSYINYAQPGQTVIDLGLLNTVNALTMVGFPRYNAAGQTVELKKVYYQQGQRANFDLTHEFSYSGADLSSVKTTSSGYQGSVPYSHTEQYSLTLDDKINPFYGVYVIPKYFGGINDYFQNLHTLSPNNVLTIGGLTYRYEYNEAKLPTVRYTYSDKLVETLRFSYESY</sequence>
<organism evidence="2 3">
    <name type="scientific">Spirosoma agri</name>
    <dbReference type="NCBI Taxonomy" id="1987381"/>
    <lineage>
        <taxon>Bacteria</taxon>
        <taxon>Pseudomonadati</taxon>
        <taxon>Bacteroidota</taxon>
        <taxon>Cytophagia</taxon>
        <taxon>Cytophagales</taxon>
        <taxon>Cytophagaceae</taxon>
        <taxon>Spirosoma</taxon>
    </lineage>
</organism>
<name>A0A6M0IHP7_9BACT</name>
<feature type="chain" id="PRO_5027070495" description="DUF4595 domain-containing protein" evidence="1">
    <location>
        <begin position="22"/>
        <end position="305"/>
    </location>
</feature>
<protein>
    <recommendedName>
        <fullName evidence="4">DUF4595 domain-containing protein</fullName>
    </recommendedName>
</protein>
<evidence type="ECO:0000313" key="2">
    <source>
        <dbReference type="EMBL" id="NEU67800.1"/>
    </source>
</evidence>
<proteinExistence type="predicted"/>
<dbReference type="PROSITE" id="PS51257">
    <property type="entry name" value="PROKAR_LIPOPROTEIN"/>
    <property type="match status" value="1"/>
</dbReference>
<comment type="caution">
    <text evidence="2">The sequence shown here is derived from an EMBL/GenBank/DDBJ whole genome shotgun (WGS) entry which is preliminary data.</text>
</comment>
<keyword evidence="1" id="KW-0732">Signal</keyword>